<keyword evidence="2" id="KW-0812">Transmembrane</keyword>
<proteinExistence type="predicted"/>
<dbReference type="RefSeq" id="XP_052946470.1">
    <property type="nucleotide sequence ID" value="XM_053088793.1"/>
</dbReference>
<feature type="transmembrane region" description="Helical" evidence="2">
    <location>
        <begin position="37"/>
        <end position="55"/>
    </location>
</feature>
<dbReference type="AlphaFoldDB" id="A0AA38HA56"/>
<comment type="caution">
    <text evidence="3">The sequence shown here is derived from an EMBL/GenBank/DDBJ whole genome shotgun (WGS) entry which is preliminary data.</text>
</comment>
<dbReference type="EMBL" id="JAKWFO010000005">
    <property type="protein sequence ID" value="KAI9636693.1"/>
    <property type="molecule type" value="Genomic_DNA"/>
</dbReference>
<reference evidence="3" key="1">
    <citation type="journal article" date="2022" name="G3 (Bethesda)">
        <title>High quality genome of the basidiomycete yeast Dioszegia hungarica PDD-24b-2 isolated from cloud water.</title>
        <authorList>
            <person name="Jarrige D."/>
            <person name="Haridas S."/>
            <person name="Bleykasten-Grosshans C."/>
            <person name="Joly M."/>
            <person name="Nadalig T."/>
            <person name="Sancelme M."/>
            <person name="Vuilleumier S."/>
            <person name="Grigoriev I.V."/>
            <person name="Amato P."/>
            <person name="Bringel F."/>
        </authorList>
    </citation>
    <scope>NUCLEOTIDE SEQUENCE</scope>
    <source>
        <strain evidence="3">PDD-24b-2</strain>
    </source>
</reference>
<feature type="region of interest" description="Disordered" evidence="1">
    <location>
        <begin position="324"/>
        <end position="344"/>
    </location>
</feature>
<evidence type="ECO:0000313" key="4">
    <source>
        <dbReference type="Proteomes" id="UP001164286"/>
    </source>
</evidence>
<name>A0AA38HA56_9TREE</name>
<keyword evidence="2" id="KW-0472">Membrane</keyword>
<protein>
    <submittedName>
        <fullName evidence="3">Uncharacterized protein</fullName>
    </submittedName>
</protein>
<sequence length="379" mass="40741">MASTPFLERDYHSLIVITWWALGEMLRIKSQPHRGKIGYLSFALYFAVLIAVVFAYSVQQIGYLIVLILHSTGYIAYTALPTNITGGARGGMLGKTSTDEEKKGAKGNKDNNPIDESGKVPDGGTINDGPGGKDNDTFYIEDSPISTPDLIYSDEEDSPSPAHTPHRAFPGYTRAAGSSYDALFPLRTPLSMGRALPTNRDQLLADIQALRGDEDPAPAYEDFDPLGEYSSGCVSLGAPIQLGGPSSGCRALGVDSKVEGRMCRRGTPARALGSALGSIVCSERSGVARRVSSPTLRRLRLFGSGRRGGDIGIGDGDIVNANDINPGGLANSPPTRGEEPNPQARYASNYSMQEKRNRLSWELRCYSAFQREVDFVLAG</sequence>
<accession>A0AA38HA56</accession>
<evidence type="ECO:0000313" key="3">
    <source>
        <dbReference type="EMBL" id="KAI9636693.1"/>
    </source>
</evidence>
<feature type="transmembrane region" description="Helical" evidence="2">
    <location>
        <begin position="61"/>
        <end position="80"/>
    </location>
</feature>
<evidence type="ECO:0000256" key="2">
    <source>
        <dbReference type="SAM" id="Phobius"/>
    </source>
</evidence>
<gene>
    <name evidence="3" type="ORF">MKK02DRAFT_33828</name>
</gene>
<feature type="region of interest" description="Disordered" evidence="1">
    <location>
        <begin position="89"/>
        <end position="169"/>
    </location>
</feature>
<feature type="compositionally biased region" description="Basic and acidic residues" evidence="1">
    <location>
        <begin position="97"/>
        <end position="109"/>
    </location>
</feature>
<keyword evidence="4" id="KW-1185">Reference proteome</keyword>
<dbReference type="GeneID" id="77727998"/>
<keyword evidence="2" id="KW-1133">Transmembrane helix</keyword>
<dbReference type="Proteomes" id="UP001164286">
    <property type="component" value="Unassembled WGS sequence"/>
</dbReference>
<evidence type="ECO:0000256" key="1">
    <source>
        <dbReference type="SAM" id="MobiDB-lite"/>
    </source>
</evidence>
<organism evidence="3 4">
    <name type="scientific">Dioszegia hungarica</name>
    <dbReference type="NCBI Taxonomy" id="4972"/>
    <lineage>
        <taxon>Eukaryota</taxon>
        <taxon>Fungi</taxon>
        <taxon>Dikarya</taxon>
        <taxon>Basidiomycota</taxon>
        <taxon>Agaricomycotina</taxon>
        <taxon>Tremellomycetes</taxon>
        <taxon>Tremellales</taxon>
        <taxon>Bulleribasidiaceae</taxon>
        <taxon>Dioszegia</taxon>
    </lineage>
</organism>